<evidence type="ECO:0000256" key="1">
    <source>
        <dbReference type="SAM" id="Phobius"/>
    </source>
</evidence>
<evidence type="ECO:0000313" key="2">
    <source>
        <dbReference type="EMBL" id="KGX90115.1"/>
    </source>
</evidence>
<keyword evidence="1" id="KW-1133">Transmembrane helix</keyword>
<proteinExistence type="predicted"/>
<dbReference type="RefSeq" id="WP_027446279.1">
    <property type="nucleotide sequence ID" value="NZ_AULJ01000032.1"/>
</dbReference>
<reference evidence="2 3" key="1">
    <citation type="submission" date="2013-08" db="EMBL/GenBank/DDBJ databases">
        <authorList>
            <person name="Huang J."/>
            <person name="Wang G."/>
        </authorList>
    </citation>
    <scope>NUCLEOTIDE SEQUENCE [LARGE SCALE GENOMIC DNA]</scope>
    <source>
        <strain evidence="2 3">BH030004</strain>
    </source>
</reference>
<accession>A0A0A5GG82</accession>
<dbReference type="EMBL" id="AVPF01000009">
    <property type="protein sequence ID" value="KGX90115.1"/>
    <property type="molecule type" value="Genomic_DNA"/>
</dbReference>
<keyword evidence="1" id="KW-0472">Membrane</keyword>
<comment type="caution">
    <text evidence="2">The sequence shown here is derived from an EMBL/GenBank/DDBJ whole genome shotgun (WGS) entry which is preliminary data.</text>
</comment>
<name>A0A0A5GG82_9BACI</name>
<sequence>MKKGMWISFLLFFVLSLFSFIQYMENRQYEKYLSQQLFNDVSSVAWSTTLNSFLLDDLMTEKKINSNQLAIMKSHYKRMTESSRTIVELAESLGLIDEEYPSSPYPVYMVVEFREFVKSLEKQMEKESLSLSNEDIERLHVMKELNQVWFTAVQDHIQGVHVPDEDQVINGGVSSMDNGVTTDIYKDVYWGVIINNKDWVNMVKQIQGDSQSFEDEIEQFFR</sequence>
<protein>
    <submittedName>
        <fullName evidence="2">Uncharacterized protein</fullName>
    </submittedName>
</protein>
<evidence type="ECO:0000313" key="3">
    <source>
        <dbReference type="Proteomes" id="UP000030403"/>
    </source>
</evidence>
<organism evidence="2 3">
    <name type="scientific">Pontibacillus marinus BH030004 = DSM 16465</name>
    <dbReference type="NCBI Taxonomy" id="1385511"/>
    <lineage>
        <taxon>Bacteria</taxon>
        <taxon>Bacillati</taxon>
        <taxon>Bacillota</taxon>
        <taxon>Bacilli</taxon>
        <taxon>Bacillales</taxon>
        <taxon>Bacillaceae</taxon>
        <taxon>Pontibacillus</taxon>
    </lineage>
</organism>
<dbReference type="STRING" id="1385511.GCA_000425225_02596"/>
<dbReference type="AlphaFoldDB" id="A0A0A5GG82"/>
<keyword evidence="3" id="KW-1185">Reference proteome</keyword>
<dbReference type="eggNOG" id="ENOG503431N">
    <property type="taxonomic scope" value="Bacteria"/>
</dbReference>
<keyword evidence="1" id="KW-0812">Transmembrane</keyword>
<feature type="transmembrane region" description="Helical" evidence="1">
    <location>
        <begin position="6"/>
        <end position="24"/>
    </location>
</feature>
<dbReference type="Proteomes" id="UP000030403">
    <property type="component" value="Unassembled WGS sequence"/>
</dbReference>
<gene>
    <name evidence="2" type="ORF">N783_01095</name>
</gene>